<organism evidence="1 2">
    <name type="scientific">Puccinia striiformis f. sp. tritici</name>
    <dbReference type="NCBI Taxonomy" id="168172"/>
    <lineage>
        <taxon>Eukaryota</taxon>
        <taxon>Fungi</taxon>
        <taxon>Dikarya</taxon>
        <taxon>Basidiomycota</taxon>
        <taxon>Pucciniomycotina</taxon>
        <taxon>Pucciniomycetes</taxon>
        <taxon>Pucciniales</taxon>
        <taxon>Pucciniaceae</taxon>
        <taxon>Puccinia</taxon>
    </lineage>
</organism>
<proteinExistence type="predicted"/>
<name>A0ACC0DPS9_9BASI</name>
<reference evidence="2" key="1">
    <citation type="journal article" date="2018" name="BMC Genomics">
        <title>Genomic insights into host adaptation between the wheat stripe rust pathogen (Puccinia striiformis f. sp. tritici) and the barley stripe rust pathogen (Puccinia striiformis f. sp. hordei).</title>
        <authorList>
            <person name="Xia C."/>
            <person name="Wang M."/>
            <person name="Yin C."/>
            <person name="Cornejo O.E."/>
            <person name="Hulbert S.H."/>
            <person name="Chen X."/>
        </authorList>
    </citation>
    <scope>NUCLEOTIDE SEQUENCE [LARGE SCALE GENOMIC DNA]</scope>
    <source>
        <strain evidence="2">93-210</strain>
    </source>
</reference>
<reference evidence="2" key="2">
    <citation type="journal article" date="2018" name="Mol. Plant Microbe Interact.">
        <title>Genome sequence resources for the wheat stripe rust pathogen (Puccinia striiformis f. sp. tritici) and the barley stripe rust pathogen (Puccinia striiformis f. sp. hordei).</title>
        <authorList>
            <person name="Xia C."/>
            <person name="Wang M."/>
            <person name="Yin C."/>
            <person name="Cornejo O.E."/>
            <person name="Hulbert S.H."/>
            <person name="Chen X."/>
        </authorList>
    </citation>
    <scope>NUCLEOTIDE SEQUENCE [LARGE SCALE GENOMIC DNA]</scope>
    <source>
        <strain evidence="2">93-210</strain>
    </source>
</reference>
<gene>
    <name evidence="1" type="ORF">MJO28_016421</name>
</gene>
<reference evidence="1 2" key="3">
    <citation type="journal article" date="2022" name="Microbiol. Spectr.">
        <title>Folding features and dynamics of 3D genome architecture in plant fungal pathogens.</title>
        <authorList>
            <person name="Xia C."/>
        </authorList>
    </citation>
    <scope>NUCLEOTIDE SEQUENCE [LARGE SCALE GENOMIC DNA]</scope>
    <source>
        <strain evidence="1 2">93-210</strain>
    </source>
</reference>
<evidence type="ECO:0000313" key="2">
    <source>
        <dbReference type="Proteomes" id="UP001060170"/>
    </source>
</evidence>
<protein>
    <submittedName>
        <fullName evidence="1">Uncharacterized protein</fullName>
    </submittedName>
</protein>
<evidence type="ECO:0000313" key="1">
    <source>
        <dbReference type="EMBL" id="KAI7935550.1"/>
    </source>
</evidence>
<accession>A0ACC0DPS9</accession>
<comment type="caution">
    <text evidence="1">The sequence shown here is derived from an EMBL/GenBank/DDBJ whole genome shotgun (WGS) entry which is preliminary data.</text>
</comment>
<keyword evidence="2" id="KW-1185">Reference proteome</keyword>
<sequence>MMAILFKSCLISLLVSPGLLALPVFQPEKPIRTCDGEEFPDLNKHYEPVGGISLGHFHPPEDTSCSRLHNPSYRIEGGSGIRISPQEATPGGHNPLRSRKHTAGYQQATRKSKCLKYTQDGAPESTRAQQFGTQEGGPKASKNSDVDLITTQCVTDVFQAGILGSPEKGNHQERPPHLDVYNWNLVEIQGSGENDKHREEISRKLGLFFEELEFHHSDKFHWIPATSEELPKVLIRFNKSKYRFHVECGSQSTSRSQKLKDIAQYLSDEKLALDEYPTFSKDIMGQLKSSLESRKEKLKHTSLLPARSIEFILQGVSSLNKIATFLIIFRLSLFKEHIGPVLQKEVVKNILVSIKEFWRKIETQETAGMPDVPWAKKMNRVFFLDLPKTGQKSKRSNYIRYSTAWKIVEYWENEHGKFRVKGKPSEKLNEICNTIILYSNPHFVLQPPLSH</sequence>
<dbReference type="EMBL" id="CM045882">
    <property type="protein sequence ID" value="KAI7935550.1"/>
    <property type="molecule type" value="Genomic_DNA"/>
</dbReference>
<dbReference type="Proteomes" id="UP001060170">
    <property type="component" value="Chromosome 18"/>
</dbReference>